<evidence type="ECO:0000313" key="6">
    <source>
        <dbReference type="Proteomes" id="UP000293300"/>
    </source>
</evidence>
<evidence type="ECO:0000256" key="3">
    <source>
        <dbReference type="ARBA" id="ARBA00023163"/>
    </source>
</evidence>
<dbReference type="EMBL" id="SJPE01000011">
    <property type="protein sequence ID" value="TBX67493.1"/>
    <property type="molecule type" value="Genomic_DNA"/>
</dbReference>
<dbReference type="PANTHER" id="PTHR43280:SF2">
    <property type="entry name" value="HTH-TYPE TRANSCRIPTIONAL REGULATOR EXSA"/>
    <property type="match status" value="1"/>
</dbReference>
<accession>A0A4Q9Z173</accession>
<dbReference type="SUPFAM" id="SSF46689">
    <property type="entry name" value="Homeodomain-like"/>
    <property type="match status" value="1"/>
</dbReference>
<gene>
    <name evidence="5" type="ORF">EZL74_09485</name>
</gene>
<dbReference type="PANTHER" id="PTHR43280">
    <property type="entry name" value="ARAC-FAMILY TRANSCRIPTIONAL REGULATOR"/>
    <property type="match status" value="1"/>
</dbReference>
<dbReference type="RefSeq" id="WP_131476371.1">
    <property type="nucleotide sequence ID" value="NZ_SJPE01000011.1"/>
</dbReference>
<evidence type="ECO:0000256" key="2">
    <source>
        <dbReference type="ARBA" id="ARBA00023125"/>
    </source>
</evidence>
<evidence type="ECO:0000313" key="5">
    <source>
        <dbReference type="EMBL" id="TBX67493.1"/>
    </source>
</evidence>
<dbReference type="Pfam" id="PF12833">
    <property type="entry name" value="HTH_18"/>
    <property type="match status" value="1"/>
</dbReference>
<evidence type="ECO:0000259" key="4">
    <source>
        <dbReference type="PROSITE" id="PS01124"/>
    </source>
</evidence>
<dbReference type="AlphaFoldDB" id="A0A4Q9Z173"/>
<organism evidence="5 6">
    <name type="scientific">Flavobacterium silvisoli</name>
    <dbReference type="NCBI Taxonomy" id="2529433"/>
    <lineage>
        <taxon>Bacteria</taxon>
        <taxon>Pseudomonadati</taxon>
        <taxon>Bacteroidota</taxon>
        <taxon>Flavobacteriia</taxon>
        <taxon>Flavobacteriales</taxon>
        <taxon>Flavobacteriaceae</taxon>
        <taxon>Flavobacterium</taxon>
    </lineage>
</organism>
<keyword evidence="2" id="KW-0238">DNA-binding</keyword>
<dbReference type="SMART" id="SM00342">
    <property type="entry name" value="HTH_ARAC"/>
    <property type="match status" value="1"/>
</dbReference>
<feature type="domain" description="HTH araC/xylS-type" evidence="4">
    <location>
        <begin position="79"/>
        <end position="178"/>
    </location>
</feature>
<comment type="caution">
    <text evidence="5">The sequence shown here is derived from an EMBL/GenBank/DDBJ whole genome shotgun (WGS) entry which is preliminary data.</text>
</comment>
<name>A0A4Q9Z173_9FLAO</name>
<protein>
    <submittedName>
        <fullName evidence="5">AraC family transcriptional regulator</fullName>
    </submittedName>
</protein>
<dbReference type="InterPro" id="IPR018062">
    <property type="entry name" value="HTH_AraC-typ_CS"/>
</dbReference>
<keyword evidence="1" id="KW-0805">Transcription regulation</keyword>
<dbReference type="InterPro" id="IPR018060">
    <property type="entry name" value="HTH_AraC"/>
</dbReference>
<keyword evidence="3" id="KW-0804">Transcription</keyword>
<dbReference type="Gene3D" id="1.10.10.60">
    <property type="entry name" value="Homeodomain-like"/>
    <property type="match status" value="2"/>
</dbReference>
<dbReference type="GO" id="GO:0043565">
    <property type="term" value="F:sequence-specific DNA binding"/>
    <property type="evidence" value="ECO:0007669"/>
    <property type="project" value="InterPro"/>
</dbReference>
<dbReference type="PROSITE" id="PS00041">
    <property type="entry name" value="HTH_ARAC_FAMILY_1"/>
    <property type="match status" value="1"/>
</dbReference>
<keyword evidence="6" id="KW-1185">Reference proteome</keyword>
<dbReference type="Proteomes" id="UP000293300">
    <property type="component" value="Unassembled WGS sequence"/>
</dbReference>
<dbReference type="InterPro" id="IPR009057">
    <property type="entry name" value="Homeodomain-like_sf"/>
</dbReference>
<evidence type="ECO:0000256" key="1">
    <source>
        <dbReference type="ARBA" id="ARBA00023015"/>
    </source>
</evidence>
<proteinExistence type="predicted"/>
<sequence length="181" mass="21052">MQGSEQQQRLKIIYKMLFELAIGNLKFRIELRGEDSVVEKIATILNGIAAELEKIEQPSQFTSLLAHNNPLESEAAIIKQVHEYILNHLDEPLISIKQLSVHFKINEFKLKTGFREQYNTSIYQFYNDQRLSRAKYLITKTNIPLKKIAFICGFNSYLNFYKAFKKKFGCSPGEITRDIKI</sequence>
<dbReference type="PROSITE" id="PS01124">
    <property type="entry name" value="HTH_ARAC_FAMILY_2"/>
    <property type="match status" value="1"/>
</dbReference>
<dbReference type="GO" id="GO:0003700">
    <property type="term" value="F:DNA-binding transcription factor activity"/>
    <property type="evidence" value="ECO:0007669"/>
    <property type="project" value="InterPro"/>
</dbReference>
<reference evidence="5 6" key="1">
    <citation type="submission" date="2019-02" db="EMBL/GenBank/DDBJ databases">
        <title>Flavobacterium sp. RD-2-33 isolated from forest soil.</title>
        <authorList>
            <person name="Chaudhary D.K."/>
        </authorList>
    </citation>
    <scope>NUCLEOTIDE SEQUENCE [LARGE SCALE GENOMIC DNA]</scope>
    <source>
        <strain evidence="5 6">RD-2-33</strain>
    </source>
</reference>
<dbReference type="OrthoDB" id="1451418at2"/>